<dbReference type="EMBL" id="PVWK01000125">
    <property type="protein sequence ID" value="PSB25418.1"/>
    <property type="molecule type" value="Genomic_DNA"/>
</dbReference>
<protein>
    <submittedName>
        <fullName evidence="2">Carboxymuconolactone decarboxylase family protein</fullName>
    </submittedName>
</protein>
<organism evidence="2 3">
    <name type="scientific">Stenomitos frigidus ULC18</name>
    <dbReference type="NCBI Taxonomy" id="2107698"/>
    <lineage>
        <taxon>Bacteria</taxon>
        <taxon>Bacillati</taxon>
        <taxon>Cyanobacteriota</taxon>
        <taxon>Cyanophyceae</taxon>
        <taxon>Leptolyngbyales</taxon>
        <taxon>Leptolyngbyaceae</taxon>
        <taxon>Stenomitos</taxon>
    </lineage>
</organism>
<feature type="domain" description="Carboxymuconolactone decarboxylase-like" evidence="1">
    <location>
        <begin position="9"/>
        <end position="89"/>
    </location>
</feature>
<dbReference type="PANTHER" id="PTHR33930">
    <property type="entry name" value="ALKYL HYDROPEROXIDE REDUCTASE AHPD"/>
    <property type="match status" value="1"/>
</dbReference>
<name>A0A2T1DY44_9CYAN</name>
<dbReference type="SUPFAM" id="SSF69118">
    <property type="entry name" value="AhpD-like"/>
    <property type="match status" value="1"/>
</dbReference>
<dbReference type="PANTHER" id="PTHR33930:SF2">
    <property type="entry name" value="BLR3452 PROTEIN"/>
    <property type="match status" value="1"/>
</dbReference>
<comment type="caution">
    <text evidence="2">The sequence shown here is derived from an EMBL/GenBank/DDBJ whole genome shotgun (WGS) entry which is preliminary data.</text>
</comment>
<dbReference type="Pfam" id="PF02627">
    <property type="entry name" value="CMD"/>
    <property type="match status" value="1"/>
</dbReference>
<dbReference type="InterPro" id="IPR003779">
    <property type="entry name" value="CMD-like"/>
</dbReference>
<proteinExistence type="predicted"/>
<gene>
    <name evidence="2" type="ORF">C7B82_23340</name>
</gene>
<evidence type="ECO:0000313" key="3">
    <source>
        <dbReference type="Proteomes" id="UP000239576"/>
    </source>
</evidence>
<evidence type="ECO:0000313" key="2">
    <source>
        <dbReference type="EMBL" id="PSB25418.1"/>
    </source>
</evidence>
<dbReference type="GO" id="GO:0051920">
    <property type="term" value="F:peroxiredoxin activity"/>
    <property type="evidence" value="ECO:0007669"/>
    <property type="project" value="InterPro"/>
</dbReference>
<dbReference type="Gene3D" id="1.20.1290.10">
    <property type="entry name" value="AhpD-like"/>
    <property type="match status" value="1"/>
</dbReference>
<reference evidence="2 3" key="2">
    <citation type="submission" date="2018-03" db="EMBL/GenBank/DDBJ databases">
        <title>The ancient ancestry and fast evolution of plastids.</title>
        <authorList>
            <person name="Moore K.R."/>
            <person name="Magnabosco C."/>
            <person name="Momper L."/>
            <person name="Gold D.A."/>
            <person name="Bosak T."/>
            <person name="Fournier G.P."/>
        </authorList>
    </citation>
    <scope>NUCLEOTIDE SEQUENCE [LARGE SCALE GENOMIC DNA]</scope>
    <source>
        <strain evidence="2 3">ULC18</strain>
    </source>
</reference>
<reference evidence="3" key="1">
    <citation type="submission" date="2018-02" db="EMBL/GenBank/DDBJ databases">
        <authorList>
            <person name="Moore K."/>
            <person name="Momper L."/>
        </authorList>
    </citation>
    <scope>NUCLEOTIDE SEQUENCE [LARGE SCALE GENOMIC DNA]</scope>
    <source>
        <strain evidence="3">ULC18</strain>
    </source>
</reference>
<dbReference type="OrthoDB" id="425264at2"/>
<evidence type="ECO:0000259" key="1">
    <source>
        <dbReference type="Pfam" id="PF02627"/>
    </source>
</evidence>
<dbReference type="AlphaFoldDB" id="A0A2T1DY44"/>
<accession>A0A2T1DY44</accession>
<dbReference type="RefSeq" id="WP_106259038.1">
    <property type="nucleotide sequence ID" value="NZ_CAWNSW010000034.1"/>
</dbReference>
<keyword evidence="3" id="KW-1185">Reference proteome</keyword>
<dbReference type="InterPro" id="IPR029032">
    <property type="entry name" value="AhpD-like"/>
</dbReference>
<sequence length="114" mass="12122">MKNMMKEAPGVAQGFFDLAKSVKQYSPLDEKTNELILLGIFAAARGLRGIDTHVERAMNEGATKEEIIAAILLALPIVGITDTNLALDQAVDAIDTVQTRLATARKEVASAAIG</sequence>
<dbReference type="Proteomes" id="UP000239576">
    <property type="component" value="Unassembled WGS sequence"/>
</dbReference>